<dbReference type="AlphaFoldDB" id="A0A7R9INE3"/>
<dbReference type="EMBL" id="OE004918">
    <property type="protein sequence ID" value="CAD7461554.1"/>
    <property type="molecule type" value="Genomic_DNA"/>
</dbReference>
<sequence>MALEARKCWASYGPGGTGMTKVCGVTVVHVTVAQGLLRGVAVTSRASGGTYYRFQGIAYAKPPVGELRFKVVPVSTFSTTKEIMHHKTLILGLVRRTLYQRVPPVLNQAKVKKIAYI</sequence>
<dbReference type="SUPFAM" id="SSF53474">
    <property type="entry name" value="alpha/beta-Hydrolases"/>
    <property type="match status" value="1"/>
</dbReference>
<evidence type="ECO:0000256" key="1">
    <source>
        <dbReference type="ARBA" id="ARBA00023180"/>
    </source>
</evidence>
<name>A0A7R9INE3_9NEOP</name>
<gene>
    <name evidence="3" type="ORF">TTEB3V08_LOCUS9463</name>
</gene>
<dbReference type="InterPro" id="IPR002018">
    <property type="entry name" value="CarbesteraseB"/>
</dbReference>
<protein>
    <recommendedName>
        <fullName evidence="2">Carboxylesterase type B domain-containing protein</fullName>
    </recommendedName>
</protein>
<proteinExistence type="predicted"/>
<keyword evidence="1" id="KW-0325">Glycoprotein</keyword>
<dbReference type="Gene3D" id="3.40.50.1820">
    <property type="entry name" value="alpha/beta hydrolase"/>
    <property type="match status" value="1"/>
</dbReference>
<dbReference type="Pfam" id="PF00135">
    <property type="entry name" value="COesterase"/>
    <property type="match status" value="1"/>
</dbReference>
<organism evidence="3">
    <name type="scientific">Timema tahoe</name>
    <dbReference type="NCBI Taxonomy" id="61484"/>
    <lineage>
        <taxon>Eukaryota</taxon>
        <taxon>Metazoa</taxon>
        <taxon>Ecdysozoa</taxon>
        <taxon>Arthropoda</taxon>
        <taxon>Hexapoda</taxon>
        <taxon>Insecta</taxon>
        <taxon>Pterygota</taxon>
        <taxon>Neoptera</taxon>
        <taxon>Polyneoptera</taxon>
        <taxon>Phasmatodea</taxon>
        <taxon>Timematodea</taxon>
        <taxon>Timematoidea</taxon>
        <taxon>Timematidae</taxon>
        <taxon>Timema</taxon>
    </lineage>
</organism>
<reference evidence="3" key="1">
    <citation type="submission" date="2020-11" db="EMBL/GenBank/DDBJ databases">
        <authorList>
            <person name="Tran Van P."/>
        </authorList>
    </citation>
    <scope>NUCLEOTIDE SEQUENCE</scope>
</reference>
<dbReference type="InterPro" id="IPR029058">
    <property type="entry name" value="AB_hydrolase_fold"/>
</dbReference>
<evidence type="ECO:0000259" key="2">
    <source>
        <dbReference type="Pfam" id="PF00135"/>
    </source>
</evidence>
<accession>A0A7R9INE3</accession>
<evidence type="ECO:0000313" key="3">
    <source>
        <dbReference type="EMBL" id="CAD7461554.1"/>
    </source>
</evidence>
<feature type="domain" description="Carboxylesterase type B" evidence="2">
    <location>
        <begin position="29"/>
        <end position="71"/>
    </location>
</feature>